<evidence type="ECO:0000313" key="2">
    <source>
        <dbReference type="EMBL" id="MFC5771416.1"/>
    </source>
</evidence>
<sequence>MTFITAIPTIPSRLPALAAVLFGALLAVPSQAQTTQRIPVSEIKPLLALAAERGAAHGVLIGPSAEYMRRRFDATAPIEIDVATLHALPQPGCARLEVTTRQRDVLEQGKRSDQELRWQVSFCRDGSFPEKR</sequence>
<feature type="signal peptide" evidence="1">
    <location>
        <begin position="1"/>
        <end position="32"/>
    </location>
</feature>
<keyword evidence="1" id="KW-0732">Signal</keyword>
<evidence type="ECO:0000313" key="3">
    <source>
        <dbReference type="Proteomes" id="UP001595974"/>
    </source>
</evidence>
<feature type="chain" id="PRO_5046164246" evidence="1">
    <location>
        <begin position="33"/>
        <end position="132"/>
    </location>
</feature>
<dbReference type="Proteomes" id="UP001595974">
    <property type="component" value="Unassembled WGS sequence"/>
</dbReference>
<evidence type="ECO:0000256" key="1">
    <source>
        <dbReference type="SAM" id="SignalP"/>
    </source>
</evidence>
<reference evidence="3" key="1">
    <citation type="journal article" date="2019" name="Int. J. Syst. Evol. Microbiol.">
        <title>The Global Catalogue of Microorganisms (GCM) 10K type strain sequencing project: providing services to taxonomists for standard genome sequencing and annotation.</title>
        <authorList>
            <consortium name="The Broad Institute Genomics Platform"/>
            <consortium name="The Broad Institute Genome Sequencing Center for Infectious Disease"/>
            <person name="Wu L."/>
            <person name="Ma J."/>
        </authorList>
    </citation>
    <scope>NUCLEOTIDE SEQUENCE [LARGE SCALE GENOMIC DNA]</scope>
    <source>
        <strain evidence="3">SHR3</strain>
    </source>
</reference>
<dbReference type="EMBL" id="JBHSOG010000094">
    <property type="protein sequence ID" value="MFC5771416.1"/>
    <property type="molecule type" value="Genomic_DNA"/>
</dbReference>
<keyword evidence="3" id="KW-1185">Reference proteome</keyword>
<name>A0ABW1AWT5_9RHOO</name>
<dbReference type="RefSeq" id="WP_096447995.1">
    <property type="nucleotide sequence ID" value="NZ_JBHSOG010000094.1"/>
</dbReference>
<organism evidence="2 3">
    <name type="scientific">Thauera sinica</name>
    <dbReference type="NCBI Taxonomy" id="2665146"/>
    <lineage>
        <taxon>Bacteria</taxon>
        <taxon>Pseudomonadati</taxon>
        <taxon>Pseudomonadota</taxon>
        <taxon>Betaproteobacteria</taxon>
        <taxon>Rhodocyclales</taxon>
        <taxon>Zoogloeaceae</taxon>
        <taxon>Thauera</taxon>
    </lineage>
</organism>
<gene>
    <name evidence="2" type="ORF">ACFPTN_18715</name>
</gene>
<proteinExistence type="predicted"/>
<comment type="caution">
    <text evidence="2">The sequence shown here is derived from an EMBL/GenBank/DDBJ whole genome shotgun (WGS) entry which is preliminary data.</text>
</comment>
<accession>A0ABW1AWT5</accession>
<protein>
    <submittedName>
        <fullName evidence="2">Uncharacterized protein</fullName>
    </submittedName>
</protein>